<dbReference type="InterPro" id="IPR016169">
    <property type="entry name" value="FAD-bd_PCMH_sub2"/>
</dbReference>
<name>A0AAI8QFA4_9BRAD</name>
<dbReference type="GO" id="GO:0071949">
    <property type="term" value="F:FAD binding"/>
    <property type="evidence" value="ECO:0007669"/>
    <property type="project" value="InterPro"/>
</dbReference>
<dbReference type="SUPFAM" id="SSF56176">
    <property type="entry name" value="FAD-binding/transporter-associated domain-like"/>
    <property type="match status" value="1"/>
</dbReference>
<dbReference type="InterPro" id="IPR016166">
    <property type="entry name" value="FAD-bd_PCMH"/>
</dbReference>
<dbReference type="KEGG" id="brs:S23_61730"/>
<proteinExistence type="predicted"/>
<gene>
    <name evidence="4" type="primary">glcE</name>
    <name evidence="4" type="ORF">S23_61730</name>
</gene>
<dbReference type="AlphaFoldDB" id="A0AAI8QFA4"/>
<dbReference type="EMBL" id="AP012279">
    <property type="protein sequence ID" value="BAL79361.1"/>
    <property type="molecule type" value="Genomic_DNA"/>
</dbReference>
<organism evidence="4 5">
    <name type="scientific">Bradyrhizobium cosmicum</name>
    <dbReference type="NCBI Taxonomy" id="1404864"/>
    <lineage>
        <taxon>Bacteria</taxon>
        <taxon>Pseudomonadati</taxon>
        <taxon>Pseudomonadota</taxon>
        <taxon>Alphaproteobacteria</taxon>
        <taxon>Hyphomicrobiales</taxon>
        <taxon>Nitrobacteraceae</taxon>
        <taxon>Bradyrhizobium</taxon>
    </lineage>
</organism>
<reference evidence="4 5" key="1">
    <citation type="journal article" date="2012" name="Microbes Environ.">
        <title>Complete genome sequence of Bradyrhizobium sp. S23321: insights into symbiosis evolution in soil oligotrophs.</title>
        <authorList>
            <person name="Okubo T."/>
            <person name="Tsukui T."/>
            <person name="Maita H."/>
            <person name="Okamoto S."/>
            <person name="Oshima K."/>
            <person name="Fujisawa T."/>
            <person name="Saito A."/>
            <person name="Futamata H."/>
            <person name="Hattori R."/>
            <person name="Shimomura Y."/>
            <person name="Haruta S."/>
            <person name="Morimoto S."/>
            <person name="Wang Y."/>
            <person name="Sakai Y."/>
            <person name="Hattori M."/>
            <person name="Aizawa S."/>
            <person name="Nagashima K.V.P."/>
            <person name="Masuda S."/>
            <person name="Hattori T."/>
            <person name="Yamashita A."/>
            <person name="Bao Z."/>
            <person name="Hayatsu M."/>
            <person name="Kajiya-Kanegae H."/>
            <person name="Yoshinaga I."/>
            <person name="Sakamoto K."/>
            <person name="Toyota K."/>
            <person name="Nakao M."/>
            <person name="Kohara M."/>
            <person name="Anda M."/>
            <person name="Niwa R."/>
            <person name="Jung-Hwan P."/>
            <person name="Sameshima-Saito R."/>
            <person name="Tokuda S."/>
            <person name="Yamamoto S."/>
            <person name="Yamamoto S."/>
            <person name="Yokoyama T."/>
            <person name="Akutsu T."/>
            <person name="Nakamura Y."/>
            <person name="Nakahira-Yanaka Y."/>
            <person name="Takada Hoshino Y."/>
            <person name="Hirakawa H."/>
            <person name="Mitsui H."/>
            <person name="Terasawa K."/>
            <person name="Itakura M."/>
            <person name="Sato S."/>
            <person name="Ikeda-Ohtsubo W."/>
            <person name="Sakakura N."/>
            <person name="Kaminuma E."/>
            <person name="Minamisawa K."/>
        </authorList>
    </citation>
    <scope>NUCLEOTIDE SEQUENCE [LARGE SCALE GENOMIC DNA]</scope>
    <source>
        <strain evidence="4 5">S23321</strain>
    </source>
</reference>
<evidence type="ECO:0000313" key="4">
    <source>
        <dbReference type="EMBL" id="BAL79361.1"/>
    </source>
</evidence>
<dbReference type="InterPro" id="IPR036318">
    <property type="entry name" value="FAD-bd_PCMH-like_sf"/>
</dbReference>
<sequence>MDTRSLVDTLRVRDAKDVEEVVRAAIANEQPLEIIGHGSKRGIGHAMATNAVLDVSALNAITAYEPNELIVTLQAGAPLADVLSLIDAKNQQFAFEPMNTAPLLGTPPSGTIGGMIAAGLAGPRRIKAGGARDHLLGAHAVSGFGDSFKTGGKVVKNVTGYDLCKLLAGSWGTLSVMTEVTLKVMPKPEAERTLLLRGLDDAAANKAMTAALGSPYDVSAAAHLPKSASRAGTEGLGDIADQGEALTVLRLEGITASAAHRAGSLRELLAPFGTATLIEDTASSVLWATIRDVLPFAASGALGAWPVWRIVCPPASGAALGTQLVRETGGEVIYDWGGGLIWAALPPKADAHAPAVRQRADAVGGHATLIRAAEDVRSMVDVFHPQTAGIAALSDRVRASFDPKAILNRGRLTRGAAE</sequence>
<dbReference type="InterPro" id="IPR016164">
    <property type="entry name" value="FAD-linked_Oxase-like_C"/>
</dbReference>
<dbReference type="Pfam" id="PF01565">
    <property type="entry name" value="FAD_binding_4"/>
    <property type="match status" value="1"/>
</dbReference>
<keyword evidence="2" id="KW-0274">FAD</keyword>
<keyword evidence="1" id="KW-0285">Flavoprotein</keyword>
<feature type="domain" description="FAD-binding PCMH-type" evidence="3">
    <location>
        <begin position="1"/>
        <end position="187"/>
    </location>
</feature>
<evidence type="ECO:0000259" key="3">
    <source>
        <dbReference type="PROSITE" id="PS51387"/>
    </source>
</evidence>
<evidence type="ECO:0000313" key="5">
    <source>
        <dbReference type="Proteomes" id="UP000007886"/>
    </source>
</evidence>
<dbReference type="SUPFAM" id="SSF55103">
    <property type="entry name" value="FAD-linked oxidases, C-terminal domain"/>
    <property type="match status" value="1"/>
</dbReference>
<evidence type="ECO:0000256" key="1">
    <source>
        <dbReference type="ARBA" id="ARBA00022630"/>
    </source>
</evidence>
<keyword evidence="5" id="KW-1185">Reference proteome</keyword>
<dbReference type="PANTHER" id="PTHR11748:SF103">
    <property type="entry name" value="GLYCOLATE OXIDASE SUBUNIT GLCE"/>
    <property type="match status" value="1"/>
</dbReference>
<dbReference type="InterPro" id="IPR006094">
    <property type="entry name" value="Oxid_FAD_bind_N"/>
</dbReference>
<accession>A0AAI8QFA4</accession>
<dbReference type="PANTHER" id="PTHR11748">
    <property type="entry name" value="D-LACTATE DEHYDROGENASE"/>
    <property type="match status" value="1"/>
</dbReference>
<dbReference type="GO" id="GO:0003824">
    <property type="term" value="F:catalytic activity"/>
    <property type="evidence" value="ECO:0007669"/>
    <property type="project" value="InterPro"/>
</dbReference>
<dbReference type="PROSITE" id="PS51387">
    <property type="entry name" value="FAD_PCMH"/>
    <property type="match status" value="1"/>
</dbReference>
<evidence type="ECO:0000256" key="2">
    <source>
        <dbReference type="ARBA" id="ARBA00022827"/>
    </source>
</evidence>
<protein>
    <submittedName>
        <fullName evidence="4">Glycolate oxidase subunit GlcE</fullName>
    </submittedName>
</protein>
<dbReference type="Proteomes" id="UP000007886">
    <property type="component" value="Chromosome"/>
</dbReference>
<dbReference type="Gene3D" id="3.30.465.10">
    <property type="match status" value="1"/>
</dbReference>